<evidence type="ECO:0000259" key="2">
    <source>
        <dbReference type="Pfam" id="PF04909"/>
    </source>
</evidence>
<sequence>MVTRDLPYPVFDADNHFYEPKEALTQFLPDHRKGVIDYIDVRGRTKIMVRNVVSDYIPNPTFEVVARPGAQEEYFRHGSGGKSFREVMGKPMKAIPAFRNPEARLEVMDGLALDYTLMFPTLASLVEERLKDDPDLILDIVHALNQWMYETWQFNYEDRIFSTPVINLGVVDRALEELEWCLERGAKTVLVRPAPVPGYRGTRSLGMEEFDPFWDACVKAGIPVSMHASDSGYSEYLNDWEPGDEFKPFAPTSFRMVAMGKRPIEDTMAAMVCHGALTRNPDLRILSIENGADWVPYLFKQFKSVYSKMPQGFLEDPIEAFRRCVYVAPFWEDDFAQMADLCGIDRVIFGSDWPHPEGLAQPTHLIDDLQGLDAEGQRKVMGGNMIDLFKIPNEVVFKPGVPELVLAE</sequence>
<dbReference type="Pfam" id="PF04909">
    <property type="entry name" value="Amidohydro_2"/>
    <property type="match status" value="1"/>
</dbReference>
<comment type="caution">
    <text evidence="3">The sequence shown here is derived from an EMBL/GenBank/DDBJ whole genome shotgun (WGS) entry which is preliminary data.</text>
</comment>
<organism evidence="3 4">
    <name type="scientific">Mycolicibacterium arenosum</name>
    <dbReference type="NCBI Taxonomy" id="2952157"/>
    <lineage>
        <taxon>Bacteria</taxon>
        <taxon>Bacillati</taxon>
        <taxon>Actinomycetota</taxon>
        <taxon>Actinomycetes</taxon>
        <taxon>Mycobacteriales</taxon>
        <taxon>Mycobacteriaceae</taxon>
        <taxon>Mycolicibacterium</taxon>
    </lineage>
</organism>
<gene>
    <name evidence="3" type="ORF">NM203_11765</name>
</gene>
<dbReference type="Proteomes" id="UP001651690">
    <property type="component" value="Unassembled WGS sequence"/>
</dbReference>
<reference evidence="3 4" key="1">
    <citation type="submission" date="2022-06" db="EMBL/GenBank/DDBJ databases">
        <title>Mycolicibacterium sp. CAU 1645 isolated from seawater.</title>
        <authorList>
            <person name="Kim W."/>
        </authorList>
    </citation>
    <scope>NUCLEOTIDE SEQUENCE [LARGE SCALE GENOMIC DNA]</scope>
    <source>
        <strain evidence="3 4">CAU 1645</strain>
    </source>
</reference>
<dbReference type="InterPro" id="IPR032465">
    <property type="entry name" value="ACMSD"/>
</dbReference>
<accession>A0ABT1M131</accession>
<dbReference type="SUPFAM" id="SSF51556">
    <property type="entry name" value="Metallo-dependent hydrolases"/>
    <property type="match status" value="1"/>
</dbReference>
<dbReference type="PANTHER" id="PTHR21240:SF28">
    <property type="entry name" value="ISO-OROTATE DECARBOXYLASE (EUROFUNG)"/>
    <property type="match status" value="1"/>
</dbReference>
<feature type="domain" description="Amidohydrolase-related" evidence="2">
    <location>
        <begin position="100"/>
        <end position="390"/>
    </location>
</feature>
<evidence type="ECO:0000313" key="3">
    <source>
        <dbReference type="EMBL" id="MCP9272861.1"/>
    </source>
</evidence>
<evidence type="ECO:0000256" key="1">
    <source>
        <dbReference type="ARBA" id="ARBA00023239"/>
    </source>
</evidence>
<keyword evidence="4" id="KW-1185">Reference proteome</keyword>
<dbReference type="InterPro" id="IPR006680">
    <property type="entry name" value="Amidohydro-rel"/>
</dbReference>
<protein>
    <submittedName>
        <fullName evidence="3">Amidohydrolase</fullName>
    </submittedName>
</protein>
<proteinExistence type="predicted"/>
<keyword evidence="1" id="KW-0456">Lyase</keyword>
<dbReference type="EMBL" id="JANDBD010000004">
    <property type="protein sequence ID" value="MCP9272861.1"/>
    <property type="molecule type" value="Genomic_DNA"/>
</dbReference>
<dbReference type="InterPro" id="IPR032466">
    <property type="entry name" value="Metal_Hydrolase"/>
</dbReference>
<evidence type="ECO:0000313" key="4">
    <source>
        <dbReference type="Proteomes" id="UP001651690"/>
    </source>
</evidence>
<dbReference type="RefSeq" id="WP_255060413.1">
    <property type="nucleotide sequence ID" value="NZ_JANDBD010000004.1"/>
</dbReference>
<dbReference type="Gene3D" id="3.20.20.140">
    <property type="entry name" value="Metal-dependent hydrolases"/>
    <property type="match status" value="1"/>
</dbReference>
<dbReference type="PANTHER" id="PTHR21240">
    <property type="entry name" value="2-AMINO-3-CARBOXYLMUCONATE-6-SEMIALDEHYDE DECARBOXYLASE"/>
    <property type="match status" value="1"/>
</dbReference>
<name>A0ABT1M131_9MYCO</name>